<evidence type="ECO:0000313" key="2">
    <source>
        <dbReference type="EMBL" id="MBP1853798.1"/>
    </source>
</evidence>
<feature type="region of interest" description="Disordered" evidence="1">
    <location>
        <begin position="74"/>
        <end position="113"/>
    </location>
</feature>
<keyword evidence="3" id="KW-1185">Reference proteome</keyword>
<reference evidence="2 3" key="1">
    <citation type="submission" date="2021-03" db="EMBL/GenBank/DDBJ databases">
        <title>Genomic Encyclopedia of Type Strains, Phase IV (KMG-IV): sequencing the most valuable type-strain genomes for metagenomic binning, comparative biology and taxonomic classification.</title>
        <authorList>
            <person name="Goeker M."/>
        </authorList>
    </citation>
    <scope>NUCLEOTIDE SEQUENCE [LARGE SCALE GENOMIC DNA]</scope>
    <source>
        <strain evidence="2 3">DSM 1289</strain>
    </source>
</reference>
<gene>
    <name evidence="2" type="ORF">J2Z43_000188</name>
</gene>
<name>A0ABS4E7A3_9FIRM</name>
<evidence type="ECO:0000256" key="1">
    <source>
        <dbReference type="SAM" id="MobiDB-lite"/>
    </source>
</evidence>
<dbReference type="Proteomes" id="UP000767291">
    <property type="component" value="Unassembled WGS sequence"/>
</dbReference>
<accession>A0ABS4E7A3</accession>
<evidence type="ECO:0000313" key="3">
    <source>
        <dbReference type="Proteomes" id="UP000767291"/>
    </source>
</evidence>
<comment type="caution">
    <text evidence="2">The sequence shown here is derived from an EMBL/GenBank/DDBJ whole genome shotgun (WGS) entry which is preliminary data.</text>
</comment>
<feature type="compositionally biased region" description="Basic and acidic residues" evidence="1">
    <location>
        <begin position="90"/>
        <end position="99"/>
    </location>
</feature>
<organism evidence="2 3">
    <name type="scientific">Metaclostridioides mangenotii</name>
    <dbReference type="NCBI Taxonomy" id="1540"/>
    <lineage>
        <taxon>Bacteria</taxon>
        <taxon>Bacillati</taxon>
        <taxon>Bacillota</taxon>
        <taxon>Clostridia</taxon>
        <taxon>Peptostreptococcales</taxon>
        <taxon>Peptostreptococcaceae</taxon>
        <taxon>Metaclostridioides</taxon>
    </lineage>
</organism>
<sequence>MLKKWFNIIKKKQTDEHEEKVLSEYEDEIEIDAKISDEIKTVIKDEIETEESKKEDVDIEKLRIENEVECEIEEELKEESEIENNSFNDLENRTKSEKSEEAEEKAEETDESNELKYNIELIEDKRDEKVFEIEETLQENDNQDVANNELEVENEEVDADFIKEVKIKRAKSIKAINIYTNENIEFKTHADCSRKLKVPLSYIKENILYGYTDYFGDAINYIGEQLGLMEYSRKSDKYLDSGKNPFETYKQLNDRIFSPKVSEEKRGYILGSSTIEPISMTYSFECLDSEYDDYFHKYKEIIKRTGKKKVELVKKNGDVLEVFKSIEECANYLEIDKTKVHEMLKCGDTKVDRNYIRYSFRKI</sequence>
<dbReference type="RefSeq" id="WP_209455434.1">
    <property type="nucleotide sequence ID" value="NZ_BAAACS010000017.1"/>
</dbReference>
<dbReference type="EMBL" id="JAGGJX010000001">
    <property type="protein sequence ID" value="MBP1853798.1"/>
    <property type="molecule type" value="Genomic_DNA"/>
</dbReference>
<protein>
    <submittedName>
        <fullName evidence="2">Uncharacterized protein</fullName>
    </submittedName>
</protein>
<feature type="compositionally biased region" description="Acidic residues" evidence="1">
    <location>
        <begin position="100"/>
        <end position="112"/>
    </location>
</feature>
<proteinExistence type="predicted"/>